<feature type="domain" description="Fragilysin N-terminal" evidence="1">
    <location>
        <begin position="40"/>
        <end position="181"/>
    </location>
</feature>
<gene>
    <name evidence="2" type="primary">bft</name>
    <name evidence="2" type="ORF">DW228_18530</name>
</gene>
<dbReference type="InterPro" id="IPR032273">
    <property type="entry name" value="Fragilysin_N"/>
</dbReference>
<evidence type="ECO:0000313" key="2">
    <source>
        <dbReference type="EMBL" id="RHH07930.1"/>
    </source>
</evidence>
<dbReference type="EMBL" id="QRJE01000032">
    <property type="protein sequence ID" value="RHH07930.1"/>
    <property type="molecule type" value="Genomic_DNA"/>
</dbReference>
<reference evidence="2 3" key="1">
    <citation type="submission" date="2018-08" db="EMBL/GenBank/DDBJ databases">
        <title>A genome reference for cultivated species of the human gut microbiota.</title>
        <authorList>
            <person name="Zou Y."/>
            <person name="Xue W."/>
            <person name="Luo G."/>
        </authorList>
    </citation>
    <scope>NUCLEOTIDE SEQUENCE [LARGE SCALE GENOMIC DNA]</scope>
    <source>
        <strain evidence="2 3">AM18-6</strain>
    </source>
</reference>
<organism evidence="2 3">
    <name type="scientific">Bacteroides fragilis</name>
    <dbReference type="NCBI Taxonomy" id="817"/>
    <lineage>
        <taxon>Bacteria</taxon>
        <taxon>Pseudomonadati</taxon>
        <taxon>Bacteroidota</taxon>
        <taxon>Bacteroidia</taxon>
        <taxon>Bacteroidales</taxon>
        <taxon>Bacteroidaceae</taxon>
        <taxon>Bacteroides</taxon>
    </lineage>
</organism>
<dbReference type="InterPro" id="IPR001843">
    <property type="entry name" value="Fragilysin"/>
</dbReference>
<dbReference type="EC" id="3.4.24.74" evidence="2"/>
<dbReference type="Proteomes" id="UP000266644">
    <property type="component" value="Unassembled WGS sequence"/>
</dbReference>
<dbReference type="Pfam" id="PF13688">
    <property type="entry name" value="Reprolysin_5"/>
    <property type="match status" value="1"/>
</dbReference>
<protein>
    <submittedName>
        <fullName evidence="2">Fragilysin family metalloproteinase</fullName>
        <ecNumber evidence="2">3.4.24.74</ecNumber>
    </submittedName>
</protein>
<dbReference type="NCBIfam" id="TIGR03935">
    <property type="entry name" value="fragilysin"/>
    <property type="match status" value="1"/>
</dbReference>
<dbReference type="Gene3D" id="3.40.390.10">
    <property type="entry name" value="Collagenase (Catalytic Domain)"/>
    <property type="match status" value="1"/>
</dbReference>
<sequence length="398" mass="45030">MRTNNYFSVLGIMLVFAACSNEENANSIGQFEPLVETTTMNLSTIDYSNLSNILSNVTGEGKTVTVKSGKDSWEIQIYKDERTKISGMDDAVLFNGRVQDSTYLTLASDYATIRLERNGEAKSFVAYKDPGKMKEVALFYQNEYSKITRTLPNEEIVSFIYDTQTRSSNPNITCVKLNTQKLLKYSDSNKISSNLDYIDTLSNYRTNESVSRVVPPEPMPVYIICLIKAGIQLLPNEISWQMQDAATALYDIDQTYISLDFKLLQSDFTPSSNDANTTLTEFRDKLRTISDFEEYHEDIFFLLQYEAWDNSVAGLAYVNVFSASNPRGNFICSGLAATSAIFPCTLAHELGHILGAEHVDDSSDLMYYKSELARSRLHKNETNRNNILNNVIWDYPEN</sequence>
<dbReference type="PRINTS" id="PR00997">
    <property type="entry name" value="FRAGILYSIN"/>
</dbReference>
<evidence type="ECO:0000259" key="1">
    <source>
        <dbReference type="Pfam" id="PF16376"/>
    </source>
</evidence>
<name>A0A396BPL9_BACFG</name>
<dbReference type="InterPro" id="IPR038176">
    <property type="entry name" value="Fragilysin_N_sf"/>
</dbReference>
<comment type="caution">
    <text evidence="2">The sequence shown here is derived from an EMBL/GenBank/DDBJ whole genome shotgun (WGS) entry which is preliminary data.</text>
</comment>
<keyword evidence="2" id="KW-0378">Hydrolase</keyword>
<dbReference type="RefSeq" id="WP_122330614.1">
    <property type="nucleotide sequence ID" value="NZ_JAQDYY010000019.1"/>
</dbReference>
<dbReference type="InterPro" id="IPR024079">
    <property type="entry name" value="MetalloPept_cat_dom_sf"/>
</dbReference>
<evidence type="ECO:0000313" key="3">
    <source>
        <dbReference type="Proteomes" id="UP000266644"/>
    </source>
</evidence>
<dbReference type="PROSITE" id="PS51257">
    <property type="entry name" value="PROKAR_LIPOPROTEIN"/>
    <property type="match status" value="1"/>
</dbReference>
<accession>A0A396BPL9</accession>
<dbReference type="AlphaFoldDB" id="A0A396BPL9"/>
<dbReference type="Gene3D" id="2.40.128.470">
    <property type="match status" value="1"/>
</dbReference>
<dbReference type="SUPFAM" id="SSF55486">
    <property type="entry name" value="Metalloproteases ('zincins'), catalytic domain"/>
    <property type="match status" value="1"/>
</dbReference>
<dbReference type="Pfam" id="PF16376">
    <property type="entry name" value="fragilysinNterm"/>
    <property type="match status" value="1"/>
</dbReference>
<proteinExistence type="predicted"/>
<dbReference type="GO" id="GO:0008237">
    <property type="term" value="F:metallopeptidase activity"/>
    <property type="evidence" value="ECO:0007669"/>
    <property type="project" value="InterPro"/>
</dbReference>